<organism evidence="4 5">
    <name type="scientific">Sugiyamaella lignohabitans</name>
    <dbReference type="NCBI Taxonomy" id="796027"/>
    <lineage>
        <taxon>Eukaryota</taxon>
        <taxon>Fungi</taxon>
        <taxon>Dikarya</taxon>
        <taxon>Ascomycota</taxon>
        <taxon>Saccharomycotina</taxon>
        <taxon>Dipodascomycetes</taxon>
        <taxon>Dipodascales</taxon>
        <taxon>Trichomonascaceae</taxon>
        <taxon>Sugiyamaella</taxon>
    </lineage>
</organism>
<dbReference type="GeneID" id="30035522"/>
<feature type="domain" description="D-isomer specific 2-hydroxyacid dehydrogenase NAD-binding" evidence="3">
    <location>
        <begin position="70"/>
        <end position="225"/>
    </location>
</feature>
<gene>
    <name evidence="4" type="ORF">AWJ20_3494</name>
</gene>
<keyword evidence="1" id="KW-0560">Oxidoreductase</keyword>
<dbReference type="Pfam" id="PF02826">
    <property type="entry name" value="2-Hacid_dh_C"/>
    <property type="match status" value="1"/>
</dbReference>
<dbReference type="KEGG" id="slb:AWJ20_3494"/>
<dbReference type="InterPro" id="IPR006140">
    <property type="entry name" value="D-isomer_DH_NAD-bd"/>
</dbReference>
<dbReference type="GO" id="GO:0005829">
    <property type="term" value="C:cytosol"/>
    <property type="evidence" value="ECO:0007669"/>
    <property type="project" value="TreeGrafter"/>
</dbReference>
<dbReference type="EMBL" id="CP014503">
    <property type="protein sequence ID" value="ANB15850.1"/>
    <property type="molecule type" value="Genomic_DNA"/>
</dbReference>
<reference evidence="4 5" key="1">
    <citation type="submission" date="2016-02" db="EMBL/GenBank/DDBJ databases">
        <title>Complete genome sequence and transcriptome regulation of the pentose utilising yeast Sugiyamaella lignohabitans.</title>
        <authorList>
            <person name="Bellasio M."/>
            <person name="Peymann A."/>
            <person name="Valli M."/>
            <person name="Sipitzky M."/>
            <person name="Graf A."/>
            <person name="Sauer M."/>
            <person name="Marx H."/>
            <person name="Mattanovich D."/>
        </authorList>
    </citation>
    <scope>NUCLEOTIDE SEQUENCE [LARGE SCALE GENOMIC DNA]</scope>
    <source>
        <strain evidence="4 5">CBS 10342</strain>
    </source>
</reference>
<protein>
    <submittedName>
        <fullName evidence="4">Glyoxylate reductase</fullName>
    </submittedName>
</protein>
<dbReference type="PANTHER" id="PTHR10996:SF178">
    <property type="entry name" value="2-HYDROXYACID DEHYDROGENASE YGL185C-RELATED"/>
    <property type="match status" value="1"/>
</dbReference>
<dbReference type="InterPro" id="IPR036291">
    <property type="entry name" value="NAD(P)-bd_dom_sf"/>
</dbReference>
<dbReference type="OrthoDB" id="298012at2759"/>
<name>A0A161HI14_9ASCO</name>
<dbReference type="Gene3D" id="3.40.50.720">
    <property type="entry name" value="NAD(P)-binding Rossmann-like Domain"/>
    <property type="match status" value="2"/>
</dbReference>
<dbReference type="RefSeq" id="XP_018738327.1">
    <property type="nucleotide sequence ID" value="XM_018880515.1"/>
</dbReference>
<evidence type="ECO:0000259" key="3">
    <source>
        <dbReference type="Pfam" id="PF02826"/>
    </source>
</evidence>
<evidence type="ECO:0000256" key="1">
    <source>
        <dbReference type="ARBA" id="ARBA00023002"/>
    </source>
</evidence>
<dbReference type="AlphaFoldDB" id="A0A161HI14"/>
<evidence type="ECO:0000256" key="2">
    <source>
        <dbReference type="ARBA" id="ARBA00023027"/>
    </source>
</evidence>
<evidence type="ECO:0000313" key="4">
    <source>
        <dbReference type="EMBL" id="ANB15850.1"/>
    </source>
</evidence>
<proteinExistence type="predicted"/>
<dbReference type="Proteomes" id="UP000189580">
    <property type="component" value="Chromosome b"/>
</dbReference>
<sequence length="259" mass="28288">MSANEVSDIALHLALSTYRYTTLYEYTLRTQGDTRTAIRAAATYDIKTGRPLDKIDKDHKGEYTGPALGGYNTTTPQGERVGIAGFGGIGQALAKRLHALGMDVHYFKRHKLSEDEENSDPLKGIPLTYHDSFESLAKVSDLLALALPLTDETRHTLNEETIKLLPDRAKVVNVGRGALIHEDALVQALKSGKVASAGLDVFEYEPEVHPELLKRLDVTIFPHIGGRTPSSAARAIENCFQNLKNILVDGGTGLTPVRD</sequence>
<evidence type="ECO:0000313" key="5">
    <source>
        <dbReference type="Proteomes" id="UP000189580"/>
    </source>
</evidence>
<dbReference type="GO" id="GO:0016618">
    <property type="term" value="F:hydroxypyruvate reductase [NAD(P)H] activity"/>
    <property type="evidence" value="ECO:0007669"/>
    <property type="project" value="TreeGrafter"/>
</dbReference>
<accession>A0A161HI14</accession>
<keyword evidence="5" id="KW-1185">Reference proteome</keyword>
<dbReference type="InterPro" id="IPR050223">
    <property type="entry name" value="D-isomer_2-hydroxyacid_DH"/>
</dbReference>
<dbReference type="PANTHER" id="PTHR10996">
    <property type="entry name" value="2-HYDROXYACID DEHYDROGENASE-RELATED"/>
    <property type="match status" value="1"/>
</dbReference>
<dbReference type="SUPFAM" id="SSF51735">
    <property type="entry name" value="NAD(P)-binding Rossmann-fold domains"/>
    <property type="match status" value="1"/>
</dbReference>
<keyword evidence="2" id="KW-0520">NAD</keyword>
<dbReference type="GO" id="GO:0030267">
    <property type="term" value="F:glyoxylate reductase (NADPH) activity"/>
    <property type="evidence" value="ECO:0007669"/>
    <property type="project" value="TreeGrafter"/>
</dbReference>
<dbReference type="GO" id="GO:0051287">
    <property type="term" value="F:NAD binding"/>
    <property type="evidence" value="ECO:0007669"/>
    <property type="project" value="InterPro"/>
</dbReference>